<feature type="domain" description="PPM-type phosphatase" evidence="2">
    <location>
        <begin position="200"/>
        <end position="680"/>
    </location>
</feature>
<evidence type="ECO:0000313" key="3">
    <source>
        <dbReference type="Ensembl" id="ENSHBUP00000012458.1"/>
    </source>
</evidence>
<protein>
    <submittedName>
        <fullName evidence="3">Protein phosphatase, Mg2+/Mn2+ dependent, 1H</fullName>
    </submittedName>
</protein>
<dbReference type="Proteomes" id="UP000264840">
    <property type="component" value="Unplaced"/>
</dbReference>
<evidence type="ECO:0000259" key="2">
    <source>
        <dbReference type="PROSITE" id="PS51746"/>
    </source>
</evidence>
<dbReference type="CDD" id="cd00143">
    <property type="entry name" value="PP2Cc"/>
    <property type="match status" value="1"/>
</dbReference>
<name>A0A3Q2VVD6_HAPBU</name>
<dbReference type="GeneTree" id="ENSGT00940000165017"/>
<organism evidence="3 4">
    <name type="scientific">Haplochromis burtoni</name>
    <name type="common">Burton's mouthbrooder</name>
    <name type="synonym">Chromis burtoni</name>
    <dbReference type="NCBI Taxonomy" id="8153"/>
    <lineage>
        <taxon>Eukaryota</taxon>
        <taxon>Metazoa</taxon>
        <taxon>Chordata</taxon>
        <taxon>Craniata</taxon>
        <taxon>Vertebrata</taxon>
        <taxon>Euteleostomi</taxon>
        <taxon>Actinopterygii</taxon>
        <taxon>Neopterygii</taxon>
        <taxon>Teleostei</taxon>
        <taxon>Neoteleostei</taxon>
        <taxon>Acanthomorphata</taxon>
        <taxon>Ovalentaria</taxon>
        <taxon>Cichlomorphae</taxon>
        <taxon>Cichliformes</taxon>
        <taxon>Cichlidae</taxon>
        <taxon>African cichlids</taxon>
        <taxon>Pseudocrenilabrinae</taxon>
        <taxon>Haplochromini</taxon>
        <taxon>Haplochromis</taxon>
    </lineage>
</organism>
<evidence type="ECO:0000256" key="1">
    <source>
        <dbReference type="SAM" id="MobiDB-lite"/>
    </source>
</evidence>
<dbReference type="GO" id="GO:0005739">
    <property type="term" value="C:mitochondrion"/>
    <property type="evidence" value="ECO:0007669"/>
    <property type="project" value="TreeGrafter"/>
</dbReference>
<proteinExistence type="predicted"/>
<dbReference type="InterPro" id="IPR001932">
    <property type="entry name" value="PPM-type_phosphatase-like_dom"/>
</dbReference>
<evidence type="ECO:0000313" key="4">
    <source>
        <dbReference type="Proteomes" id="UP000264840"/>
    </source>
</evidence>
<dbReference type="Gene3D" id="3.60.40.10">
    <property type="entry name" value="PPM-type phosphatase domain"/>
    <property type="match status" value="2"/>
</dbReference>
<dbReference type="GO" id="GO:0004741">
    <property type="term" value="F:[pyruvate dehydrogenase (acetyl-transferring)]-phosphatase activity"/>
    <property type="evidence" value="ECO:0007669"/>
    <property type="project" value="TreeGrafter"/>
</dbReference>
<dbReference type="PROSITE" id="PS51746">
    <property type="entry name" value="PPM_2"/>
    <property type="match status" value="1"/>
</dbReference>
<dbReference type="SMART" id="SM00332">
    <property type="entry name" value="PP2Cc"/>
    <property type="match status" value="1"/>
</dbReference>
<accession>A0A3Q2VVD6</accession>
<dbReference type="Pfam" id="PF00481">
    <property type="entry name" value="PP2C"/>
    <property type="match status" value="2"/>
</dbReference>
<dbReference type="Ensembl" id="ENSHBUT00000019900.1">
    <property type="protein sequence ID" value="ENSHBUP00000012458.1"/>
    <property type="gene ID" value="ENSHBUG00000014200.1"/>
</dbReference>
<feature type="region of interest" description="Disordered" evidence="1">
    <location>
        <begin position="189"/>
        <end position="218"/>
    </location>
</feature>
<dbReference type="InterPro" id="IPR036457">
    <property type="entry name" value="PPM-type-like_dom_sf"/>
</dbReference>
<dbReference type="PANTHER" id="PTHR13832">
    <property type="entry name" value="PROTEIN PHOSPHATASE 2C"/>
    <property type="match status" value="1"/>
</dbReference>
<reference evidence="3" key="2">
    <citation type="submission" date="2025-09" db="UniProtKB">
        <authorList>
            <consortium name="Ensembl"/>
        </authorList>
    </citation>
    <scope>IDENTIFICATION</scope>
</reference>
<reference evidence="3" key="1">
    <citation type="submission" date="2025-08" db="UniProtKB">
        <authorList>
            <consortium name="Ensembl"/>
        </authorList>
    </citation>
    <scope>IDENTIFICATION</scope>
</reference>
<keyword evidence="4" id="KW-1185">Reference proteome</keyword>
<dbReference type="InterPro" id="IPR015655">
    <property type="entry name" value="PP2C"/>
</dbReference>
<dbReference type="PANTHER" id="PTHR13832:SF838">
    <property type="entry name" value="PROTEIN PHOSPHATASE 1H"/>
    <property type="match status" value="1"/>
</dbReference>
<dbReference type="SUPFAM" id="SSF81606">
    <property type="entry name" value="PP2C-like"/>
    <property type="match status" value="1"/>
</dbReference>
<dbReference type="AlphaFoldDB" id="A0A3Q2VVD6"/>
<sequence length="680" mass="74548">MTAVQLSLALCVCVRESLFSFYFRVRRGIAVPNDFPRILSVLLSSTPRICVAVRGSARETGRGGCVWGGVAFTQSHCLDPRRSRTMLTRVKSAVANFMGGMMAGGSNGDHPSGSDLPLKFPYTRPDFLGLSPDEIECSADHIARPILILKETKRLPWSTGYAEVINAGKSTLNEDQACCEVLVVKGRPAGSLAPNRTPTTRRRSSLPNGESLGLRENPDNSEDLTLHYWALFDGHAGSGAAVMASRLLHHHIALHLQEVMEILCTPNLVPPTCLGEEPINHHLTPSSQRVLTRAASLRGAAGAPGSPSTPPTRFFTEKKVSQESLVIGAIENAFKDMDSQIEKEKAVYNISGGCTALVVVYLLGNLYVGNAGDSRAIIIRSGEVIPMSAEFTPESERQRLQFLVRKNLSQLLSSKHSCQILAELASPPVETPAMLSSVSLTRPALCASLIDYGIVFPIPRARQSSSLSVFFFSLFISQAYMQPHLLGNEFTHLEFPRRVQRKEVGKRMLYRDFTMSGWAYKTIEEDDLKFPLIYGEGKKARVLATIGVTRGLGDHSLKVHDSNIYIKPFLSCCPEVRVYPLAQCEHGADDVLVLGTDGLWDVLSNQEVAESVGCFLANCDPDDQHRHVHPSHTAAVADRPELPLTSVLFGEGERGYLLTITQISKHSDNDVKEQLINRIP</sequence>